<feature type="transmembrane region" description="Helical" evidence="6">
    <location>
        <begin position="417"/>
        <end position="442"/>
    </location>
</feature>
<dbReference type="Proteomes" id="UP001500620">
    <property type="component" value="Unassembled WGS sequence"/>
</dbReference>
<feature type="transmembrane region" description="Helical" evidence="6">
    <location>
        <begin position="236"/>
        <end position="259"/>
    </location>
</feature>
<evidence type="ECO:0000259" key="7">
    <source>
        <dbReference type="Pfam" id="PF02687"/>
    </source>
</evidence>
<comment type="subcellular location">
    <subcellularLocation>
        <location evidence="1">Cell membrane</location>
        <topology evidence="1">Multi-pass membrane protein</topology>
    </subcellularLocation>
</comment>
<keyword evidence="4 6" id="KW-1133">Transmembrane helix</keyword>
<reference evidence="9" key="1">
    <citation type="journal article" date="2019" name="Int. J. Syst. Evol. Microbiol.">
        <title>The Global Catalogue of Microorganisms (GCM) 10K type strain sequencing project: providing services to taxonomists for standard genome sequencing and annotation.</title>
        <authorList>
            <consortium name="The Broad Institute Genomics Platform"/>
            <consortium name="The Broad Institute Genome Sequencing Center for Infectious Disease"/>
            <person name="Wu L."/>
            <person name="Ma J."/>
        </authorList>
    </citation>
    <scope>NUCLEOTIDE SEQUENCE [LARGE SCALE GENOMIC DNA]</scope>
    <source>
        <strain evidence="9">JCM 17441</strain>
    </source>
</reference>
<gene>
    <name evidence="8" type="ORF">GCM10022255_083970</name>
</gene>
<organism evidence="8 9">
    <name type="scientific">Dactylosporangium darangshiense</name>
    <dbReference type="NCBI Taxonomy" id="579108"/>
    <lineage>
        <taxon>Bacteria</taxon>
        <taxon>Bacillati</taxon>
        <taxon>Actinomycetota</taxon>
        <taxon>Actinomycetes</taxon>
        <taxon>Micromonosporales</taxon>
        <taxon>Micromonosporaceae</taxon>
        <taxon>Dactylosporangium</taxon>
    </lineage>
</organism>
<proteinExistence type="predicted"/>
<keyword evidence="2" id="KW-1003">Cell membrane</keyword>
<dbReference type="EMBL" id="BAABAT010000035">
    <property type="protein sequence ID" value="GAA4259424.1"/>
    <property type="molecule type" value="Genomic_DNA"/>
</dbReference>
<feature type="transmembrane region" description="Helical" evidence="6">
    <location>
        <begin position="328"/>
        <end position="348"/>
    </location>
</feature>
<dbReference type="InterPro" id="IPR003838">
    <property type="entry name" value="ABC3_permease_C"/>
</dbReference>
<evidence type="ECO:0000256" key="3">
    <source>
        <dbReference type="ARBA" id="ARBA00022692"/>
    </source>
</evidence>
<accession>A0ABP8DMI9</accession>
<sequence>MLLLGARLTLRSGREALTRLVVIAAAVAVGVTVLLAVLAEFNAFQATAHTRCWQCTSGAPVGAAGPGERGELWNYSEDYFDGRVVQRLDVAALSPDAPVVPGLSRLPAAGEYYASPALHRLLAGVPRDELADRFPGVATGEIGDAGLARPDDLVIVVGRAPADLAALPATRVVGEISARTQIDGTTNLYRYGIGMVAVGLLFPLLTLIGTATRLAAARREERFAAFRLAGATPWQVGVVASVEAILGAAAGSLLGVALFQPLRPVIAGLAVVGSPYFGSLVTPSLVQYLAVVLGVPSAAALAAVMSLRRVQRSPFGASRKVTPPPPSAWRLAPLVAGLVLFAVAPLVLDRQPAGPGLSGGPGNAALPLSLAGLLVTMAGLVSSGSWLTSQGSGLVARAARRASTLLASRRLADNPRAAFRSVGGLVLAVFVGTVIACVIPAVDAGMRAAGGGTLTGVLRVSFVPEPDPAAEHPVLGLAPDAGRALVQRLRALPGTAVLPLYAPEARLTGYACVGANACAPTEAAIACADLTPFPALGRCPAGGPAIRAQFGLLLSHDNVAGLGLPFAGRDSEQFGTDPAAQPLEALLVRVGDPATLERVRTLLAGYTARIGATSAPKTFGESIALRAARYRQVQQVTLAVVAVTLLVAGCSLAVAVGGGLVERRRPFTLLRVAGAPAPVLFRVVALESLVPLVSATAVAVVAGAVVAMSVTHTLAPGGAPLRAPGPGYLAALAVGFAAALAAIASTLPLLRRMTDPDGARFE</sequence>
<feature type="transmembrane region" description="Helical" evidence="6">
    <location>
        <begin position="728"/>
        <end position="750"/>
    </location>
</feature>
<feature type="transmembrane region" description="Helical" evidence="6">
    <location>
        <begin position="285"/>
        <end position="307"/>
    </location>
</feature>
<name>A0ABP8DMI9_9ACTN</name>
<evidence type="ECO:0000256" key="5">
    <source>
        <dbReference type="ARBA" id="ARBA00023136"/>
    </source>
</evidence>
<keyword evidence="5 6" id="KW-0472">Membrane</keyword>
<keyword evidence="3 6" id="KW-0812">Transmembrane</keyword>
<feature type="domain" description="ABC3 transporter permease C-terminal" evidence="7">
    <location>
        <begin position="640"/>
        <end position="754"/>
    </location>
</feature>
<comment type="caution">
    <text evidence="8">The sequence shown here is derived from an EMBL/GenBank/DDBJ whole genome shotgun (WGS) entry which is preliminary data.</text>
</comment>
<dbReference type="Pfam" id="PF02687">
    <property type="entry name" value="FtsX"/>
    <property type="match status" value="2"/>
</dbReference>
<evidence type="ECO:0000256" key="6">
    <source>
        <dbReference type="SAM" id="Phobius"/>
    </source>
</evidence>
<feature type="transmembrane region" description="Helical" evidence="6">
    <location>
        <begin position="188"/>
        <end position="215"/>
    </location>
</feature>
<feature type="domain" description="ABC3 transporter permease C-terminal" evidence="7">
    <location>
        <begin position="197"/>
        <end position="310"/>
    </location>
</feature>
<evidence type="ECO:0000256" key="4">
    <source>
        <dbReference type="ARBA" id="ARBA00022989"/>
    </source>
</evidence>
<evidence type="ECO:0000256" key="2">
    <source>
        <dbReference type="ARBA" id="ARBA00022475"/>
    </source>
</evidence>
<protein>
    <submittedName>
        <fullName evidence="8">ABC transporter permease</fullName>
    </submittedName>
</protein>
<evidence type="ECO:0000256" key="1">
    <source>
        <dbReference type="ARBA" id="ARBA00004651"/>
    </source>
</evidence>
<feature type="transmembrane region" description="Helical" evidence="6">
    <location>
        <begin position="368"/>
        <end position="396"/>
    </location>
</feature>
<evidence type="ECO:0000313" key="9">
    <source>
        <dbReference type="Proteomes" id="UP001500620"/>
    </source>
</evidence>
<keyword evidence="9" id="KW-1185">Reference proteome</keyword>
<feature type="transmembrane region" description="Helical" evidence="6">
    <location>
        <begin position="689"/>
        <end position="708"/>
    </location>
</feature>
<feature type="transmembrane region" description="Helical" evidence="6">
    <location>
        <begin position="20"/>
        <end position="39"/>
    </location>
</feature>
<evidence type="ECO:0000313" key="8">
    <source>
        <dbReference type="EMBL" id="GAA4259424.1"/>
    </source>
</evidence>
<feature type="transmembrane region" description="Helical" evidence="6">
    <location>
        <begin position="636"/>
        <end position="661"/>
    </location>
</feature>